<dbReference type="AlphaFoldDB" id="A0A836HL21"/>
<comment type="caution">
    <text evidence="1">The sequence shown here is derived from an EMBL/GenBank/DDBJ whole genome shotgun (WGS) entry which is preliminary data.</text>
</comment>
<evidence type="ECO:0000313" key="2">
    <source>
        <dbReference type="Proteomes" id="UP000673552"/>
    </source>
</evidence>
<dbReference type="OrthoDB" id="240966at2759"/>
<sequence>MPPASLAFEPPTVVAVFASHAVLCWEHPRTPHSKSFAGHIAWEYQIEYNCSCRAAQQPCRTAGRDTFVLLATPHEGETYYVRVVAKASIAGSIAGLVSAKVAFTASCNVHIPWLYATQPPVCVFDALYLCANTAAEDVEALGDARSSTTDNMAALDGNRASYTLEGDVAVHSYRIVYSGTAALPLGQARTVYYMVATARVHTGKRTRAVELLTMIQQEAASLVFCGVGDSGRLALRAALMFLSFLTTACPSLCTSVLCITYGTPRLLLKEGPRLLAHTLPLSGQVLHFTQLPLSEFAPAAGDMAALSQRGSGIAADTPPLGYANGFYRNALLGVQCRLTDGIGLHFRLSSPDQLFSKAEEEEVFDVMGQLRALAELFFPSSPQWLLPSITSVRCRTEGPLLHTTVKGVNLHYYPRLTLAPSYERGTPLFPRVTVRAPLQLECTTCLLTWVQQCTAAGGSRRGAPWSISAYLLVQTSLGTAFAPGLATVTLPEDLFELFRAAQQTSAPWSVEAAPRLIECALQLQPLYVMARTEGTAYPIERSNALRNPLFESLCALASTAEVLLSPTGANATAKAGSSMLEFMTSVSARLSARTTDASVSEVPALRVPGNEAAFLKNALDEWTDDGFTDMQRWTSRCASWRQRLFCGLPLLGESSYRHTLLRMLRVLYDGAEVNDDAPLACIEAYLYAHTKYHIITAQSSSVDMDRLLCSELSLGSFCQAFSDFFKTEADSTFGSPLPYWQEPMVLWALCHCFELRREVARTTFCCNVGYAGCGLSTLSTSISFLLNRENARCDSRQGMCFRVVLCCVTASRLPAVYDAAQTGVRCCVFLAAEAADLTRAQYTSIRIRLKEHLTYARQQLFRVITKADEHLQSSSNLRKELEDEASVTALMTRIAAEVVGECGAEEQRLMVALAPSTSRLAELAACTPAEAKQCAKILRSYSETLLLGCLRLGVLREDADCTKAA</sequence>
<dbReference type="RefSeq" id="XP_067178721.1">
    <property type="nucleotide sequence ID" value="XM_067323616.1"/>
</dbReference>
<evidence type="ECO:0000313" key="1">
    <source>
        <dbReference type="EMBL" id="KAG5478780.1"/>
    </source>
</evidence>
<organism evidence="1 2">
    <name type="scientific">Leishmania martiniquensis</name>
    <dbReference type="NCBI Taxonomy" id="1580590"/>
    <lineage>
        <taxon>Eukaryota</taxon>
        <taxon>Discoba</taxon>
        <taxon>Euglenozoa</taxon>
        <taxon>Kinetoplastea</taxon>
        <taxon>Metakinetoplastina</taxon>
        <taxon>Trypanosomatida</taxon>
        <taxon>Trypanosomatidae</taxon>
        <taxon>Leishmaniinae</taxon>
        <taxon>Leishmania</taxon>
    </lineage>
</organism>
<protein>
    <submittedName>
        <fullName evidence="1">Uncharacterized protein</fullName>
    </submittedName>
</protein>
<dbReference type="KEGG" id="lmat:92516128"/>
<accession>A0A836HL21</accession>
<dbReference type="SUPFAM" id="SSF49265">
    <property type="entry name" value="Fibronectin type III"/>
    <property type="match status" value="1"/>
</dbReference>
<name>A0A836HL21_9TRYP</name>
<dbReference type="GeneID" id="92516128"/>
<dbReference type="InterPro" id="IPR036116">
    <property type="entry name" value="FN3_sf"/>
</dbReference>
<proteinExistence type="predicted"/>
<keyword evidence="2" id="KW-1185">Reference proteome</keyword>
<gene>
    <name evidence="1" type="ORF">LSCM1_06184</name>
</gene>
<dbReference type="EMBL" id="JAFEUZ010000023">
    <property type="protein sequence ID" value="KAG5478780.1"/>
    <property type="molecule type" value="Genomic_DNA"/>
</dbReference>
<dbReference type="Proteomes" id="UP000673552">
    <property type="component" value="Unassembled WGS sequence"/>
</dbReference>
<reference evidence="2" key="2">
    <citation type="journal article" date="2021" name="Sci. Data">
        <title>Chromosome-scale genome sequencing, assembly and annotation of six genomes from subfamily Leishmaniinae.</title>
        <authorList>
            <person name="Almutairi H."/>
            <person name="Urbaniak M.D."/>
            <person name="Bates M.D."/>
            <person name="Jariyapan N."/>
            <person name="Kwakye-Nuako G."/>
            <person name="Thomaz Soccol V."/>
            <person name="Al-Salem W.S."/>
            <person name="Dillon R.J."/>
            <person name="Bates P.A."/>
            <person name="Gatherer D."/>
        </authorList>
    </citation>
    <scope>NUCLEOTIDE SEQUENCE [LARGE SCALE GENOMIC DNA]</scope>
</reference>
<reference evidence="2" key="1">
    <citation type="journal article" date="2021" name="Microbiol. Resour. Announc.">
        <title>LGAAP: Leishmaniinae Genome Assembly and Annotation Pipeline.</title>
        <authorList>
            <person name="Almutairi H."/>
            <person name="Urbaniak M.D."/>
            <person name="Bates M.D."/>
            <person name="Jariyapan N."/>
            <person name="Kwakye-Nuako G."/>
            <person name="Thomaz-Soccol V."/>
            <person name="Al-Salem W.S."/>
            <person name="Dillon R.J."/>
            <person name="Bates P.A."/>
            <person name="Gatherer D."/>
        </authorList>
    </citation>
    <scope>NUCLEOTIDE SEQUENCE [LARGE SCALE GENOMIC DNA]</scope>
</reference>